<reference evidence="4" key="2">
    <citation type="submission" date="2025-09" db="UniProtKB">
        <authorList>
            <consortium name="Ensembl"/>
        </authorList>
    </citation>
    <scope>IDENTIFICATION</scope>
</reference>
<dbReference type="GO" id="GO:0042157">
    <property type="term" value="P:lipoprotein metabolic process"/>
    <property type="evidence" value="ECO:0007669"/>
    <property type="project" value="InterPro"/>
</dbReference>
<evidence type="ECO:0000313" key="4">
    <source>
        <dbReference type="Ensembl" id="ENSSDUP00000024945.1"/>
    </source>
</evidence>
<feature type="transmembrane region" description="Helical" evidence="3">
    <location>
        <begin position="401"/>
        <end position="424"/>
    </location>
</feature>
<feature type="region of interest" description="Disordered" evidence="2">
    <location>
        <begin position="1"/>
        <end position="240"/>
    </location>
</feature>
<name>A0A3B4V4B1_SERDU</name>
<protein>
    <submittedName>
        <fullName evidence="4">Uncharacterized protein</fullName>
    </submittedName>
</protein>
<dbReference type="PANTHER" id="PTHR14096">
    <property type="entry name" value="APOLIPOPROTEIN L"/>
    <property type="match status" value="1"/>
</dbReference>
<dbReference type="InterPro" id="IPR008405">
    <property type="entry name" value="ApoL"/>
</dbReference>
<dbReference type="Proteomes" id="UP000261420">
    <property type="component" value="Unplaced"/>
</dbReference>
<evidence type="ECO:0000313" key="5">
    <source>
        <dbReference type="Proteomes" id="UP000261420"/>
    </source>
</evidence>
<proteinExistence type="inferred from homology"/>
<feature type="compositionally biased region" description="Polar residues" evidence="2">
    <location>
        <begin position="1"/>
        <end position="11"/>
    </location>
</feature>
<organism evidence="4 5">
    <name type="scientific">Seriola dumerili</name>
    <name type="common">Greater amberjack</name>
    <name type="synonym">Caranx dumerili</name>
    <dbReference type="NCBI Taxonomy" id="41447"/>
    <lineage>
        <taxon>Eukaryota</taxon>
        <taxon>Metazoa</taxon>
        <taxon>Chordata</taxon>
        <taxon>Craniata</taxon>
        <taxon>Vertebrata</taxon>
        <taxon>Euteleostomi</taxon>
        <taxon>Actinopterygii</taxon>
        <taxon>Neopterygii</taxon>
        <taxon>Teleostei</taxon>
        <taxon>Neoteleostei</taxon>
        <taxon>Acanthomorphata</taxon>
        <taxon>Carangaria</taxon>
        <taxon>Carangiformes</taxon>
        <taxon>Carangidae</taxon>
        <taxon>Seriola</taxon>
    </lineage>
</organism>
<dbReference type="AlphaFoldDB" id="A0A3B4V4B1"/>
<comment type="similarity">
    <text evidence="1">Belongs to the apolipoprotein L family.</text>
</comment>
<reference evidence="4" key="1">
    <citation type="submission" date="2025-08" db="UniProtKB">
        <authorList>
            <consortium name="Ensembl"/>
        </authorList>
    </citation>
    <scope>IDENTIFICATION</scope>
</reference>
<feature type="compositionally biased region" description="Low complexity" evidence="2">
    <location>
        <begin position="149"/>
        <end position="167"/>
    </location>
</feature>
<keyword evidence="3" id="KW-1133">Transmembrane helix</keyword>
<feature type="compositionally biased region" description="Pro residues" evidence="2">
    <location>
        <begin position="218"/>
        <end position="234"/>
    </location>
</feature>
<dbReference type="GO" id="GO:0006869">
    <property type="term" value="P:lipid transport"/>
    <property type="evidence" value="ECO:0007669"/>
    <property type="project" value="InterPro"/>
</dbReference>
<evidence type="ECO:0000256" key="1">
    <source>
        <dbReference type="ARBA" id="ARBA00010090"/>
    </source>
</evidence>
<dbReference type="Ensembl" id="ENSSDUT00000025406.1">
    <property type="protein sequence ID" value="ENSSDUP00000024945.1"/>
    <property type="gene ID" value="ENSSDUG00000018116.1"/>
</dbReference>
<feature type="compositionally biased region" description="Polar residues" evidence="2">
    <location>
        <begin position="53"/>
        <end position="72"/>
    </location>
</feature>
<evidence type="ECO:0000256" key="2">
    <source>
        <dbReference type="SAM" id="MobiDB-lite"/>
    </source>
</evidence>
<dbReference type="GO" id="GO:0008289">
    <property type="term" value="F:lipid binding"/>
    <property type="evidence" value="ECO:0007669"/>
    <property type="project" value="InterPro"/>
</dbReference>
<dbReference type="Pfam" id="PF05461">
    <property type="entry name" value="ApoL"/>
    <property type="match status" value="1"/>
</dbReference>
<dbReference type="PANTHER" id="PTHR14096:SF59">
    <property type="entry name" value="APOLIPOPROTEIN L, 1 ISOFORM X1"/>
    <property type="match status" value="1"/>
</dbReference>
<keyword evidence="3" id="KW-0812">Transmembrane</keyword>
<accession>A0A3B4V4B1</accession>
<dbReference type="GO" id="GO:0005576">
    <property type="term" value="C:extracellular region"/>
    <property type="evidence" value="ECO:0007669"/>
    <property type="project" value="InterPro"/>
</dbReference>
<dbReference type="GO" id="GO:0016020">
    <property type="term" value="C:membrane"/>
    <property type="evidence" value="ECO:0007669"/>
    <property type="project" value="TreeGrafter"/>
</dbReference>
<sequence length="570" mass="62309">MMQAALNSSYDVPQPAYEDPDAAKPAVTDGSQRSEVKVKPVPRPRSKSKPEDQSNTSVAADSGGNTNSNTDAVSFPPSEYPAERPHPVRPPPRPPKCLTFSKPAAAVDGGSQRMDSNAEPTVKPPPPRPQRPPPSSIYCDRLQSAMRMQSPSSTESPQPTISSTQQPAVPVPEGQPALCGTYNETATHGPDRPAVPPRLAQSSLPRPAPVCDASPRQTRPPPPPFNPPPPPPSTGTPSDSVYCEIEHRPYLDILSEDEDKMTQGKTMPRSGLRFQSNCFSSCQQSREDTDDHYGMLRWLTRVSRPDYMTPSLYGLSIEEETRLFNQRAMDVSKALRLFNVLMMKRNESLRNVITEFSSISSSLDKLQKKTKTMGIAGGTTGAVGGVTAVMGVAFAPMTMGASLIATVVGAGMVASAGGMGAHTAKANKKIVNRMGVEKLVYEYKTNVADLEHCLDFILSGMNELRRHDIARLQRAGAQPHALKMAHLSQSVFRDNTDKGKRRSSAPHTGGLSSERLLLAFVKELDQYFTEKEGQKLKKANKSRFSGRVRLLAENLQEELQHLNHMWEIFS</sequence>
<keyword evidence="3" id="KW-0472">Membrane</keyword>
<keyword evidence="5" id="KW-1185">Reference proteome</keyword>
<dbReference type="GeneTree" id="ENSGT01030000234789"/>
<evidence type="ECO:0000256" key="3">
    <source>
        <dbReference type="SAM" id="Phobius"/>
    </source>
</evidence>
<feature type="compositionally biased region" description="Pro residues" evidence="2">
    <location>
        <begin position="122"/>
        <end position="135"/>
    </location>
</feature>
<feature type="transmembrane region" description="Helical" evidence="3">
    <location>
        <begin position="375"/>
        <end position="395"/>
    </location>
</feature>
<dbReference type="OMA" id="NHITELY"/>